<dbReference type="Proteomes" id="UP001595445">
    <property type="component" value="Unassembled WGS sequence"/>
</dbReference>
<accession>A0ABV7DWY0</accession>
<comment type="caution">
    <text evidence="1">The sequence shown here is derived from an EMBL/GenBank/DDBJ whole genome shotgun (WGS) entry which is preliminary data.</text>
</comment>
<dbReference type="RefSeq" id="WP_197645079.1">
    <property type="nucleotide sequence ID" value="NZ_JAEACP010000013.1"/>
</dbReference>
<evidence type="ECO:0000313" key="1">
    <source>
        <dbReference type="EMBL" id="MFC3086534.1"/>
    </source>
</evidence>
<protein>
    <submittedName>
        <fullName evidence="1">Uncharacterized protein</fullName>
    </submittedName>
</protein>
<name>A0ABV7DWY0_9RHOB</name>
<reference evidence="2" key="1">
    <citation type="journal article" date="2019" name="Int. J. Syst. Evol. Microbiol.">
        <title>The Global Catalogue of Microorganisms (GCM) 10K type strain sequencing project: providing services to taxonomists for standard genome sequencing and annotation.</title>
        <authorList>
            <consortium name="The Broad Institute Genomics Platform"/>
            <consortium name="The Broad Institute Genome Sequencing Center for Infectious Disease"/>
            <person name="Wu L."/>
            <person name="Ma J."/>
        </authorList>
    </citation>
    <scope>NUCLEOTIDE SEQUENCE [LARGE SCALE GENOMIC DNA]</scope>
    <source>
        <strain evidence="2">KCTC 62102</strain>
    </source>
</reference>
<sequence length="131" mass="14347">MTITPRTALLCDMYRREDNGKGLLIGIYPQDVVFPLFPATGAFVLYVQCTFSAAGSLSLVLRVQHSNGQEAMIDGSLDVLSPQTTSWLPVPLPPMTFEADTNLVASYRDEAGKWIEFFSIPIRKGPIPGTP</sequence>
<keyword evidence="2" id="KW-1185">Reference proteome</keyword>
<gene>
    <name evidence="1" type="ORF">ACFOD6_10805</name>
</gene>
<evidence type="ECO:0000313" key="2">
    <source>
        <dbReference type="Proteomes" id="UP001595445"/>
    </source>
</evidence>
<proteinExistence type="predicted"/>
<organism evidence="1 2">
    <name type="scientific">Tabrizicola soli</name>
    <dbReference type="NCBI Taxonomy" id="2185115"/>
    <lineage>
        <taxon>Bacteria</taxon>
        <taxon>Pseudomonadati</taxon>
        <taxon>Pseudomonadota</taxon>
        <taxon>Alphaproteobacteria</taxon>
        <taxon>Rhodobacterales</taxon>
        <taxon>Paracoccaceae</taxon>
        <taxon>Tabrizicola</taxon>
    </lineage>
</organism>
<dbReference type="EMBL" id="JBHRSM010000018">
    <property type="protein sequence ID" value="MFC3086534.1"/>
    <property type="molecule type" value="Genomic_DNA"/>
</dbReference>